<keyword evidence="4" id="KW-0808">Transferase</keyword>
<dbReference type="GO" id="GO:0003964">
    <property type="term" value="F:RNA-directed DNA polymerase activity"/>
    <property type="evidence" value="ECO:0007669"/>
    <property type="project" value="UniProtKB-KW"/>
</dbReference>
<accession>A0A699H5A5</accession>
<dbReference type="PANTHER" id="PTHR48475">
    <property type="entry name" value="RIBONUCLEASE H"/>
    <property type="match status" value="1"/>
</dbReference>
<keyword evidence="4" id="KW-0695">RNA-directed DNA polymerase</keyword>
<evidence type="ECO:0000256" key="1">
    <source>
        <dbReference type="SAM" id="MobiDB-lite"/>
    </source>
</evidence>
<dbReference type="AlphaFoldDB" id="A0A699H5A5"/>
<dbReference type="Pfam" id="PF17921">
    <property type="entry name" value="Integrase_H2C2"/>
    <property type="match status" value="1"/>
</dbReference>
<dbReference type="InterPro" id="IPR041588">
    <property type="entry name" value="Integrase_H2C2"/>
</dbReference>
<organism evidence="4">
    <name type="scientific">Tanacetum cinerariifolium</name>
    <name type="common">Dalmatian daisy</name>
    <name type="synonym">Chrysanthemum cinerariifolium</name>
    <dbReference type="NCBI Taxonomy" id="118510"/>
    <lineage>
        <taxon>Eukaryota</taxon>
        <taxon>Viridiplantae</taxon>
        <taxon>Streptophyta</taxon>
        <taxon>Embryophyta</taxon>
        <taxon>Tracheophyta</taxon>
        <taxon>Spermatophyta</taxon>
        <taxon>Magnoliopsida</taxon>
        <taxon>eudicotyledons</taxon>
        <taxon>Gunneridae</taxon>
        <taxon>Pentapetalae</taxon>
        <taxon>asterids</taxon>
        <taxon>campanulids</taxon>
        <taxon>Asterales</taxon>
        <taxon>Asteraceae</taxon>
        <taxon>Asteroideae</taxon>
        <taxon>Anthemideae</taxon>
        <taxon>Anthemidinae</taxon>
        <taxon>Tanacetum</taxon>
    </lineage>
</organism>
<dbReference type="PANTHER" id="PTHR48475:SF2">
    <property type="entry name" value="RIBONUCLEASE H"/>
    <property type="match status" value="1"/>
</dbReference>
<evidence type="ECO:0000259" key="3">
    <source>
        <dbReference type="Pfam" id="PF17921"/>
    </source>
</evidence>
<dbReference type="Pfam" id="PF17919">
    <property type="entry name" value="RT_RNaseH_2"/>
    <property type="match status" value="1"/>
</dbReference>
<name>A0A699H5A5_TANCI</name>
<sequence length="938" mass="107936">MKGSDLDAPATYPEALSQGVAILSHQGKEVQKDERCSKDWRMVYSTGLETKGRVRLRTQMTQSIDHTTITAETLKAATRVLTQEKRSLFLKNVITKEHPHEGQKRCRRARVAQKGIESQSQSDKGRVLRTTCLNCGYKLECRDVKGASECMKIFGFMHGITNPELIKRLHDKISKSVDGMMKVTTTFLRGEVTPSNRERKKSFPSWKQQDAGQKQNFKKGGFRNQQRPKQKQDIFTLLTKTPKEILALDKGKFKPPPPMTTPVEKRNASKFYEFHREVGHATDDRKYHAKAAKKGEISGKDKSLVILMVQPWQRVAKQKITQTFSPESVISFPPLREEDGTEGPMIIEAEMGGHFVHCMYVDGGSSSEIMYEHCFNRFRPERNNKEAMSKENPGNSVHSPRNAKIPSGRRNGYTTEQQDHSAIMHNGFRTRDAAANNQPICRRKDPVAIHPEYPKKLWQYAPPGCQTTHGEKIRRQLEDVRGFQGLKQSMPQRRLSAAENRLEGTFLGYKVDVDGLRVCPDKIEAVLNLPSPKCLKDVQKLNGKLASLNRFLYKSAKKYLPFFKTLKKCTKKSDFQWTKEAKIAFKQMKKLIFELPILTAPKEKDELIMYLAAAKEAISAVLMMKRDKKQMHIYFVSRALQGPEVNYTQMEKLILALVSASKQLKRYFHAYTIAVITDQPIKHMLSNPEITGRLLKWRFELDEHDIHYRPRMLVKGQILADFIIKRPKDDHLDTLMDDKEEFSDPWILFTDRSSCIDGSRAGLIITNPKGIEFTYALRNSPSNKYPEEKTKKQTQSKMESTSFAHLRKQVLVEELKKKSIDEIEVLTIVEDEGSTWMTPIYEYLTYEIILEKRGRQEPYVARQANYVLREIHEGSCSVHSGPRTMVEKALRSGYYWTTMHTDARNLIRECSSCQVHRPVPRNPQQKLTPITSPWPFYK</sequence>
<feature type="domain" description="Reverse transcriptase/retrotransposon-derived protein RNase H-like" evidence="2">
    <location>
        <begin position="577"/>
        <end position="674"/>
    </location>
</feature>
<gene>
    <name evidence="4" type="ORF">Tci_318670</name>
</gene>
<reference evidence="4" key="1">
    <citation type="journal article" date="2019" name="Sci. Rep.">
        <title>Draft genome of Tanacetum cinerariifolium, the natural source of mosquito coil.</title>
        <authorList>
            <person name="Yamashiro T."/>
            <person name="Shiraishi A."/>
            <person name="Satake H."/>
            <person name="Nakayama K."/>
        </authorList>
    </citation>
    <scope>NUCLEOTIDE SEQUENCE</scope>
</reference>
<dbReference type="InterPro" id="IPR043128">
    <property type="entry name" value="Rev_trsase/Diguanyl_cyclase"/>
</dbReference>
<evidence type="ECO:0000259" key="2">
    <source>
        <dbReference type="Pfam" id="PF17919"/>
    </source>
</evidence>
<feature type="compositionally biased region" description="Polar residues" evidence="1">
    <location>
        <begin position="205"/>
        <end position="215"/>
    </location>
</feature>
<dbReference type="InterPro" id="IPR041577">
    <property type="entry name" value="RT_RNaseH_2"/>
</dbReference>
<comment type="caution">
    <text evidence="4">The sequence shown here is derived from an EMBL/GenBank/DDBJ whole genome shotgun (WGS) entry which is preliminary data.</text>
</comment>
<feature type="region of interest" description="Disordered" evidence="1">
    <location>
        <begin position="385"/>
        <end position="414"/>
    </location>
</feature>
<protein>
    <submittedName>
        <fullName evidence="4">Reverse transcriptase domain-containing protein</fullName>
    </submittedName>
</protein>
<evidence type="ECO:0000313" key="4">
    <source>
        <dbReference type="EMBL" id="GEX46695.1"/>
    </source>
</evidence>
<keyword evidence="4" id="KW-0548">Nucleotidyltransferase</keyword>
<feature type="compositionally biased region" description="Basic residues" evidence="1">
    <location>
        <begin position="216"/>
        <end position="229"/>
    </location>
</feature>
<dbReference type="Gene3D" id="3.30.70.270">
    <property type="match status" value="1"/>
</dbReference>
<dbReference type="EMBL" id="BKCJ010109993">
    <property type="protein sequence ID" value="GEX46695.1"/>
    <property type="molecule type" value="Genomic_DNA"/>
</dbReference>
<proteinExistence type="predicted"/>
<dbReference type="Gene3D" id="1.10.340.70">
    <property type="match status" value="1"/>
</dbReference>
<feature type="region of interest" description="Disordered" evidence="1">
    <location>
        <begin position="190"/>
        <end position="233"/>
    </location>
</feature>
<feature type="domain" description="Integrase zinc-binding" evidence="3">
    <location>
        <begin position="865"/>
        <end position="918"/>
    </location>
</feature>
<dbReference type="InterPro" id="IPR043502">
    <property type="entry name" value="DNA/RNA_pol_sf"/>
</dbReference>
<dbReference type="SUPFAM" id="SSF56672">
    <property type="entry name" value="DNA/RNA polymerases"/>
    <property type="match status" value="1"/>
</dbReference>